<dbReference type="EC" id="3.2.2.23" evidence="15"/>
<evidence type="ECO:0000259" key="16">
    <source>
        <dbReference type="PROSITE" id="PS51066"/>
    </source>
</evidence>
<dbReference type="NCBIfam" id="TIGR00577">
    <property type="entry name" value="fpg"/>
    <property type="match status" value="1"/>
</dbReference>
<evidence type="ECO:0000256" key="5">
    <source>
        <dbReference type="ARBA" id="ARBA00022763"/>
    </source>
</evidence>
<evidence type="ECO:0000256" key="15">
    <source>
        <dbReference type="HAMAP-Rule" id="MF_00103"/>
    </source>
</evidence>
<evidence type="ECO:0000256" key="10">
    <source>
        <dbReference type="ARBA" id="ARBA00023204"/>
    </source>
</evidence>
<dbReference type="InterPro" id="IPR010663">
    <property type="entry name" value="Znf_FPG/IleRS"/>
</dbReference>
<evidence type="ECO:0000256" key="7">
    <source>
        <dbReference type="ARBA" id="ARBA00022801"/>
    </source>
</evidence>
<evidence type="ECO:0000256" key="1">
    <source>
        <dbReference type="ARBA" id="ARBA00001668"/>
    </source>
</evidence>
<evidence type="ECO:0000256" key="14">
    <source>
        <dbReference type="ARBA" id="ARBA00044632"/>
    </source>
</evidence>
<dbReference type="SUPFAM" id="SSF81624">
    <property type="entry name" value="N-terminal domain of MutM-like DNA repair proteins"/>
    <property type="match status" value="1"/>
</dbReference>
<organism evidence="18 19">
    <name type="scientific">Snodgrassella alvi</name>
    <dbReference type="NCBI Taxonomy" id="1196083"/>
    <lineage>
        <taxon>Bacteria</taxon>
        <taxon>Pseudomonadati</taxon>
        <taxon>Pseudomonadota</taxon>
        <taxon>Betaproteobacteria</taxon>
        <taxon>Neisseriales</taxon>
        <taxon>Neisseriaceae</taxon>
        <taxon>Snodgrassella</taxon>
    </lineage>
</organism>
<gene>
    <name evidence="15" type="primary">mutM</name>
    <name evidence="15" type="synonym">fpg</name>
    <name evidence="18" type="ORF">BHC54_08680</name>
</gene>
<feature type="binding site" evidence="15">
    <location>
        <position position="112"/>
    </location>
    <ligand>
        <name>DNA</name>
        <dbReference type="ChEBI" id="CHEBI:16991"/>
    </ligand>
</feature>
<evidence type="ECO:0000256" key="6">
    <source>
        <dbReference type="ARBA" id="ARBA00022771"/>
    </source>
</evidence>
<dbReference type="PANTHER" id="PTHR22993:SF9">
    <property type="entry name" value="FORMAMIDOPYRIMIDINE-DNA GLYCOSYLASE"/>
    <property type="match status" value="1"/>
</dbReference>
<dbReference type="GO" id="GO:0006284">
    <property type="term" value="P:base-excision repair"/>
    <property type="evidence" value="ECO:0007669"/>
    <property type="project" value="InterPro"/>
</dbReference>
<feature type="active site" description="Proton donor; for delta-elimination activity" evidence="15">
    <location>
        <position position="263"/>
    </location>
</feature>
<comment type="caution">
    <text evidence="15">Lacks conserved residue(s) required for the propagation of feature annotation.</text>
</comment>
<dbReference type="SUPFAM" id="SSF57716">
    <property type="entry name" value="Glucocorticoid receptor-like (DNA-binding domain)"/>
    <property type="match status" value="1"/>
</dbReference>
<dbReference type="InterPro" id="IPR012319">
    <property type="entry name" value="FPG_cat"/>
</dbReference>
<dbReference type="PROSITE" id="PS51066">
    <property type="entry name" value="ZF_FPG_2"/>
    <property type="match status" value="1"/>
</dbReference>
<keyword evidence="19" id="KW-1185">Reference proteome</keyword>
<evidence type="ECO:0000256" key="2">
    <source>
        <dbReference type="ARBA" id="ARBA00009409"/>
    </source>
</evidence>
<keyword evidence="13 15" id="KW-0326">Glycosidase</keyword>
<dbReference type="Gene3D" id="3.20.190.10">
    <property type="entry name" value="MutM-like, N-terminal"/>
    <property type="match status" value="1"/>
</dbReference>
<dbReference type="RefSeq" id="WP_100152490.1">
    <property type="nucleotide sequence ID" value="NZ_MEIL01000029.1"/>
</dbReference>
<dbReference type="EMBL" id="MEIL01000029">
    <property type="protein sequence ID" value="PIT38592.1"/>
    <property type="molecule type" value="Genomic_DNA"/>
</dbReference>
<dbReference type="PROSITE" id="PS51068">
    <property type="entry name" value="FPG_CAT"/>
    <property type="match status" value="1"/>
</dbReference>
<proteinExistence type="inferred from homology"/>
<comment type="caution">
    <text evidence="18">The sequence shown here is derived from an EMBL/GenBank/DDBJ whole genome shotgun (WGS) entry which is preliminary data.</text>
</comment>
<dbReference type="AlphaFoldDB" id="A0A2N9X5Y9"/>
<evidence type="ECO:0000256" key="12">
    <source>
        <dbReference type="ARBA" id="ARBA00023268"/>
    </source>
</evidence>
<dbReference type="InterPro" id="IPR015887">
    <property type="entry name" value="DNA_glyclase_Znf_dom_DNA_BS"/>
</dbReference>
<feature type="active site" description="Proton donor" evidence="15">
    <location>
        <position position="3"/>
    </location>
</feature>
<dbReference type="Proteomes" id="UP000230202">
    <property type="component" value="Unassembled WGS sequence"/>
</dbReference>
<evidence type="ECO:0000256" key="3">
    <source>
        <dbReference type="ARBA" id="ARBA00011245"/>
    </source>
</evidence>
<feature type="domain" description="FPG-type" evidence="16">
    <location>
        <begin position="239"/>
        <end position="273"/>
    </location>
</feature>
<dbReference type="GO" id="GO:0003684">
    <property type="term" value="F:damaged DNA binding"/>
    <property type="evidence" value="ECO:0007669"/>
    <property type="project" value="InterPro"/>
</dbReference>
<keyword evidence="12 15" id="KW-0511">Multifunctional enzyme</keyword>
<feature type="active site" description="Schiff-base intermediate with DNA" evidence="15">
    <location>
        <position position="2"/>
    </location>
</feature>
<comment type="similarity">
    <text evidence="2 15">Belongs to the FPG family.</text>
</comment>
<dbReference type="SMART" id="SM00898">
    <property type="entry name" value="Fapy_DNA_glyco"/>
    <property type="match status" value="1"/>
</dbReference>
<dbReference type="Gene3D" id="1.10.8.50">
    <property type="match status" value="1"/>
</dbReference>
<evidence type="ECO:0000259" key="17">
    <source>
        <dbReference type="PROSITE" id="PS51068"/>
    </source>
</evidence>
<dbReference type="SMART" id="SM01232">
    <property type="entry name" value="H2TH"/>
    <property type="match status" value="1"/>
</dbReference>
<dbReference type="CDD" id="cd08966">
    <property type="entry name" value="EcFpg-like_N"/>
    <property type="match status" value="1"/>
</dbReference>
<accession>A0A2N9X5Y9</accession>
<comment type="function">
    <text evidence="15">Involved in base excision repair of DNA damaged by oxidation or by mutagenic agents. Acts as DNA glycosylase that recognizes and removes damaged bases. Has a preference for oxidized purines, such as 7,8-dihydro-8-oxoguanine (8-oxoG). Has AP (apurinic/apyrimidinic) lyase activity and introduces nicks in the DNA strand. Cleaves the DNA backbone by beta-delta elimination to generate a single-strand break at the site of the removed base with both 3'- and 5'-phosphates.</text>
</comment>
<comment type="catalytic activity">
    <reaction evidence="1 15">
        <text>Hydrolysis of DNA containing ring-opened 7-methylguanine residues, releasing 2,6-diamino-4-hydroxy-5-(N-methyl)formamidopyrimidine.</text>
        <dbReference type="EC" id="3.2.2.23"/>
    </reaction>
</comment>
<evidence type="ECO:0000256" key="9">
    <source>
        <dbReference type="ARBA" id="ARBA00023125"/>
    </source>
</evidence>
<reference evidence="18" key="1">
    <citation type="journal article" date="2017" name="MBio">
        <title>Type VI secretion-mediated competition in the bee gut microbiome.</title>
        <authorList>
            <person name="Steele M.I."/>
            <person name="Kwong W.K."/>
            <person name="Powell J.E."/>
            <person name="Whiteley M."/>
            <person name="Moran N.A."/>
        </authorList>
    </citation>
    <scope>NUCLEOTIDE SEQUENCE [LARGE SCALE GENOMIC DNA]</scope>
    <source>
        <strain evidence="18">WkB273</strain>
    </source>
</reference>
<feature type="active site" description="Proton donor; for beta-elimination activity" evidence="15">
    <location>
        <position position="58"/>
    </location>
</feature>
<keyword evidence="8 15" id="KW-0862">Zinc</keyword>
<keyword evidence="9 15" id="KW-0238">DNA-binding</keyword>
<dbReference type="InterPro" id="IPR015886">
    <property type="entry name" value="H2TH_FPG"/>
</dbReference>
<dbReference type="SUPFAM" id="SSF46946">
    <property type="entry name" value="S13-like H2TH domain"/>
    <property type="match status" value="1"/>
</dbReference>
<keyword evidence="11 15" id="KW-0456">Lyase</keyword>
<keyword evidence="5 15" id="KW-0227">DNA damage</keyword>
<dbReference type="FunFam" id="3.20.190.10:FF:000001">
    <property type="entry name" value="Formamidopyrimidine-DNA glycosylase"/>
    <property type="match status" value="1"/>
</dbReference>
<evidence type="ECO:0000256" key="4">
    <source>
        <dbReference type="ARBA" id="ARBA00022723"/>
    </source>
</evidence>
<dbReference type="Pfam" id="PF06831">
    <property type="entry name" value="H2TH"/>
    <property type="match status" value="1"/>
</dbReference>
<name>A0A2N9X5Y9_9NEIS</name>
<dbReference type="Pfam" id="PF06827">
    <property type="entry name" value="zf-FPG_IleRS"/>
    <property type="match status" value="1"/>
</dbReference>
<dbReference type="InterPro" id="IPR000214">
    <property type="entry name" value="Znf_DNA_glyclase/AP_lyase"/>
</dbReference>
<dbReference type="GO" id="GO:0140078">
    <property type="term" value="F:class I DNA-(apurinic or apyrimidinic site) endonuclease activity"/>
    <property type="evidence" value="ECO:0007669"/>
    <property type="project" value="UniProtKB-EC"/>
</dbReference>
<keyword evidence="6 15" id="KW-0863">Zinc-finger</keyword>
<dbReference type="Pfam" id="PF01149">
    <property type="entry name" value="Fapy_DNA_glyco"/>
    <property type="match status" value="1"/>
</dbReference>
<keyword evidence="10 15" id="KW-0234">DNA repair</keyword>
<dbReference type="InterPro" id="IPR010979">
    <property type="entry name" value="Ribosomal_uS13-like_H2TH"/>
</dbReference>
<dbReference type="PROSITE" id="PS01242">
    <property type="entry name" value="ZF_FPG_1"/>
    <property type="match status" value="1"/>
</dbReference>
<evidence type="ECO:0000256" key="13">
    <source>
        <dbReference type="ARBA" id="ARBA00023295"/>
    </source>
</evidence>
<dbReference type="HAMAP" id="MF_00103">
    <property type="entry name" value="Fapy_DNA_glycosyl"/>
    <property type="match status" value="1"/>
</dbReference>
<dbReference type="PANTHER" id="PTHR22993">
    <property type="entry name" value="FORMAMIDOPYRIMIDINE-DNA GLYCOSYLASE"/>
    <property type="match status" value="1"/>
</dbReference>
<sequence length="273" mass="30353">MPELPEVETTLRGIAPYIVNQTIDCVEVRQPRLRWPVMENLSAQLEGEIVVSVKRRAKYLLIGLVSGTLIIHLGMSGSLRIFTDSSAPAVKKHDHLDIMFTNGTLLRFHDPRRFGAVLWFVGVVEQHPLLANLGPEPLSEKFNEEYLQQKLARQKRAIKLAIMDNHTVVGVGNIYANEALFRSGIHPAAAAMSLNKIQVNALTIAIKQILEEAINAGGSTLRDFVNSAGNSGYFQLQHYVYGRAGEPCLQCGHPIEKMVLGQRSSFYCPHCQK</sequence>
<comment type="subunit">
    <text evidence="3 15">Monomer.</text>
</comment>
<comment type="catalytic activity">
    <reaction evidence="14 15">
        <text>2'-deoxyribonucleotide-(2'-deoxyribose 5'-phosphate)-2'-deoxyribonucleotide-DNA = a 3'-end 2'-deoxyribonucleotide-(2,3-dehydro-2,3-deoxyribose 5'-phosphate)-DNA + a 5'-end 5'-phospho-2'-deoxyribonucleoside-DNA + H(+)</text>
        <dbReference type="Rhea" id="RHEA:66592"/>
        <dbReference type="Rhea" id="RHEA-COMP:13180"/>
        <dbReference type="Rhea" id="RHEA-COMP:16897"/>
        <dbReference type="Rhea" id="RHEA-COMP:17067"/>
        <dbReference type="ChEBI" id="CHEBI:15378"/>
        <dbReference type="ChEBI" id="CHEBI:136412"/>
        <dbReference type="ChEBI" id="CHEBI:157695"/>
        <dbReference type="ChEBI" id="CHEBI:167181"/>
        <dbReference type="EC" id="4.2.99.18"/>
    </reaction>
</comment>
<dbReference type="GO" id="GO:0008270">
    <property type="term" value="F:zinc ion binding"/>
    <property type="evidence" value="ECO:0007669"/>
    <property type="project" value="UniProtKB-UniRule"/>
</dbReference>
<keyword evidence="7 15" id="KW-0378">Hydrolase</keyword>
<dbReference type="EC" id="4.2.99.18" evidence="15"/>
<evidence type="ECO:0000256" key="11">
    <source>
        <dbReference type="ARBA" id="ARBA00023239"/>
    </source>
</evidence>
<evidence type="ECO:0000313" key="18">
    <source>
        <dbReference type="EMBL" id="PIT38592.1"/>
    </source>
</evidence>
<protein>
    <recommendedName>
        <fullName evidence="15">Formamidopyrimidine-DNA glycosylase</fullName>
        <shortName evidence="15">Fapy-DNA glycosylase</shortName>
        <ecNumber evidence="15">3.2.2.23</ecNumber>
    </recommendedName>
    <alternativeName>
        <fullName evidence="15">DNA-(apurinic or apyrimidinic site) lyase MutM</fullName>
        <shortName evidence="15">AP lyase MutM</shortName>
        <ecNumber evidence="15">4.2.99.18</ecNumber>
    </alternativeName>
</protein>
<comment type="cofactor">
    <cofactor evidence="15">
        <name>Zn(2+)</name>
        <dbReference type="ChEBI" id="CHEBI:29105"/>
    </cofactor>
    <text evidence="15">Binds 1 zinc ion per subunit.</text>
</comment>
<dbReference type="InterPro" id="IPR035937">
    <property type="entry name" value="FPG_N"/>
</dbReference>
<evidence type="ECO:0000256" key="8">
    <source>
        <dbReference type="ARBA" id="ARBA00022833"/>
    </source>
</evidence>
<dbReference type="NCBIfam" id="NF002211">
    <property type="entry name" value="PRK01103.1"/>
    <property type="match status" value="1"/>
</dbReference>
<keyword evidence="4 15" id="KW-0479">Metal-binding</keyword>
<dbReference type="GO" id="GO:0034039">
    <property type="term" value="F:8-oxo-7,8-dihydroguanine DNA N-glycosylase activity"/>
    <property type="evidence" value="ECO:0007669"/>
    <property type="project" value="TreeGrafter"/>
</dbReference>
<dbReference type="FunFam" id="1.10.8.50:FF:000003">
    <property type="entry name" value="Formamidopyrimidine-DNA glycosylase"/>
    <property type="match status" value="1"/>
</dbReference>
<dbReference type="InterPro" id="IPR020629">
    <property type="entry name" value="FPG_Glyclase"/>
</dbReference>
<feature type="binding site" evidence="15">
    <location>
        <position position="93"/>
    </location>
    <ligand>
        <name>DNA</name>
        <dbReference type="ChEBI" id="CHEBI:16991"/>
    </ligand>
</feature>
<evidence type="ECO:0000313" key="19">
    <source>
        <dbReference type="Proteomes" id="UP000230202"/>
    </source>
</evidence>
<feature type="domain" description="Formamidopyrimidine-DNA glycosylase catalytic" evidence="17">
    <location>
        <begin position="2"/>
        <end position="115"/>
    </location>
</feature>